<protein>
    <submittedName>
        <fullName evidence="15">Uncharacterized protein</fullName>
    </submittedName>
</protein>
<dbReference type="GO" id="GO:0006310">
    <property type="term" value="P:DNA recombination"/>
    <property type="evidence" value="ECO:0007669"/>
    <property type="project" value="UniProtKB-KW"/>
</dbReference>
<dbReference type="OrthoDB" id="2013610at2759"/>
<evidence type="ECO:0000256" key="9">
    <source>
        <dbReference type="ARBA" id="ARBA00023125"/>
    </source>
</evidence>
<dbReference type="InterPro" id="IPR036397">
    <property type="entry name" value="RNaseH_sf"/>
</dbReference>
<keyword evidence="10" id="KW-0233">DNA recombination</keyword>
<evidence type="ECO:0000313" key="16">
    <source>
        <dbReference type="Proteomes" id="UP000585474"/>
    </source>
</evidence>
<dbReference type="GO" id="GO:0003964">
    <property type="term" value="F:RNA-directed DNA polymerase activity"/>
    <property type="evidence" value="ECO:0007669"/>
    <property type="project" value="UniProtKB-KW"/>
</dbReference>
<dbReference type="AlphaFoldDB" id="A0A7J0EXG1"/>
<keyword evidence="9" id="KW-0238">DNA-binding</keyword>
<dbReference type="InterPro" id="IPR041588">
    <property type="entry name" value="Integrase_H2C2"/>
</dbReference>
<sequence>MPPRNARGRAKSLTGARGARGACGARRNHDEEDNRNHQESVMGGVFTAIEQVVRNTVQTMQVPVRMSESRATMAMKAFLQLRPLTFKGEPNPLVAEDWLEQGDALQWWKTMEEVGAKKWEPFKKAFLDQYFTDTANEALRMEFINFVQGSMNVAQYEAKFTSLSSAAAAIEETLNETRKIQILSHNVRGQAISRRGVLLRSQRILLHSSSIQRVDCTLKGQQRQSQQKGQSHIQAQGQSLVKGPPTYFQCGQVGHISRYCTQRGEQSGSYGITTTYSVSSGLEGHSSIYISTDFISVQTTGYRSVGSEDAGTGLCYDINSGTVGDSWIVEAAIGYLCCARSTLKRVCRSCEVEIADRRFVFDFIILDMTSFDVILEDLIELPPHREIEFSIDLIPGTAPISVPPYRFALAELQELKFSKCEFWLPEVKFLGHVVSGSGVAVDSSKIEAVMNWERLKTVFEIRNFLSLAGYYRRFVEDFSRLAAPMTRLTRKGIRFIWNDACDGVGWSTWKTMTSTYNIIPEILTLWPMHLVGNRLVFLASISIHEWKMLQDISEYDLLLGETNEFSMLFTLSTEPSIIHMVIEAQQQDVDAKTICDRIARGVGPTYWVLHSDRVHPGGTKMYHDLCHQFWWRRMKKDVALFISRCLTCQQVKAEHQKPADLRLSTAFHPQTDGQSERTIQILEDMLRACVLDFGGSWEDYLHLVEFTYNNSYQASIGMAPFEALYGRPCRSPVCWTDIGKAVLAKSEWVRDTTEKVVLIRKRLLTAQSRSEELRRSEKTSFGICRWGSRVLKGSLKRGLMRFGHSSKLSPRFIGSFEILDRVGAVAYRLAFPPRLANVHNVFHVSMLRKYEPDPSHVLDWGDLDVNEDVTYDERPIRVLDTRDQVLRGKTIPLVKVLWLHHGIEEATCERESELRAKYLDLFETSVVLWEKYHLLDEGYALN</sequence>
<feature type="domain" description="Tf2-1-like SH3-like" evidence="14">
    <location>
        <begin position="800"/>
        <end position="850"/>
    </location>
</feature>
<feature type="domain" description="Retrotransposon gag" evidence="12">
    <location>
        <begin position="101"/>
        <end position="172"/>
    </location>
</feature>
<evidence type="ECO:0000256" key="4">
    <source>
        <dbReference type="ARBA" id="ARBA00022801"/>
    </source>
</evidence>
<evidence type="ECO:0000313" key="15">
    <source>
        <dbReference type="EMBL" id="GFY91098.1"/>
    </source>
</evidence>
<dbReference type="Proteomes" id="UP000585474">
    <property type="component" value="Unassembled WGS sequence"/>
</dbReference>
<dbReference type="Pfam" id="PF24626">
    <property type="entry name" value="SH3_Tf2-1"/>
    <property type="match status" value="1"/>
</dbReference>
<dbReference type="SUPFAM" id="SSF56672">
    <property type="entry name" value="DNA/RNA polymerases"/>
    <property type="match status" value="1"/>
</dbReference>
<keyword evidence="16" id="KW-1185">Reference proteome</keyword>
<comment type="caution">
    <text evidence="15">The sequence shown here is derived from an EMBL/GenBank/DDBJ whole genome shotgun (WGS) entry which is preliminary data.</text>
</comment>
<feature type="compositionally biased region" description="Low complexity" evidence="11">
    <location>
        <begin position="15"/>
        <end position="25"/>
    </location>
</feature>
<dbReference type="InterPro" id="IPR043502">
    <property type="entry name" value="DNA/RNA_pol_sf"/>
</dbReference>
<dbReference type="SUPFAM" id="SSF53098">
    <property type="entry name" value="Ribonuclease H-like"/>
    <property type="match status" value="1"/>
</dbReference>
<dbReference type="GO" id="GO:0003887">
    <property type="term" value="F:DNA-directed DNA polymerase activity"/>
    <property type="evidence" value="ECO:0007669"/>
    <property type="project" value="UniProtKB-KW"/>
</dbReference>
<dbReference type="GO" id="GO:0003677">
    <property type="term" value="F:DNA binding"/>
    <property type="evidence" value="ECO:0007669"/>
    <property type="project" value="UniProtKB-KW"/>
</dbReference>
<evidence type="ECO:0000256" key="5">
    <source>
        <dbReference type="ARBA" id="ARBA00022842"/>
    </source>
</evidence>
<keyword evidence="3" id="KW-0064">Aspartyl protease</keyword>
<dbReference type="InterPro" id="IPR050951">
    <property type="entry name" value="Retrovirus_Pol_polyprotein"/>
</dbReference>
<accession>A0A7J0EXG1</accession>
<keyword evidence="7" id="KW-0695">RNA-directed DNA polymerase</keyword>
<dbReference type="Gene3D" id="1.10.340.70">
    <property type="match status" value="1"/>
</dbReference>
<evidence type="ECO:0000256" key="3">
    <source>
        <dbReference type="ARBA" id="ARBA00022750"/>
    </source>
</evidence>
<dbReference type="Pfam" id="PF08284">
    <property type="entry name" value="RVP_2"/>
    <property type="match status" value="1"/>
</dbReference>
<keyword evidence="4" id="KW-0378">Hydrolase</keyword>
<dbReference type="PANTHER" id="PTHR37984">
    <property type="entry name" value="PROTEIN CBG26694"/>
    <property type="match status" value="1"/>
</dbReference>
<evidence type="ECO:0000259" key="13">
    <source>
        <dbReference type="Pfam" id="PF17921"/>
    </source>
</evidence>
<dbReference type="Gene3D" id="3.30.420.10">
    <property type="entry name" value="Ribonuclease H-like superfamily/Ribonuclease H"/>
    <property type="match status" value="1"/>
</dbReference>
<evidence type="ECO:0000256" key="8">
    <source>
        <dbReference type="ARBA" id="ARBA00022932"/>
    </source>
</evidence>
<evidence type="ECO:0000256" key="1">
    <source>
        <dbReference type="ARBA" id="ARBA00022670"/>
    </source>
</evidence>
<keyword evidence="2" id="KW-0479">Metal-binding</keyword>
<evidence type="ECO:0000259" key="12">
    <source>
        <dbReference type="Pfam" id="PF03732"/>
    </source>
</evidence>
<dbReference type="GO" id="GO:0046872">
    <property type="term" value="F:metal ion binding"/>
    <property type="evidence" value="ECO:0007669"/>
    <property type="project" value="UniProtKB-KW"/>
</dbReference>
<dbReference type="InterPro" id="IPR005162">
    <property type="entry name" value="Retrotrans_gag_dom"/>
</dbReference>
<evidence type="ECO:0000256" key="2">
    <source>
        <dbReference type="ARBA" id="ARBA00022723"/>
    </source>
</evidence>
<gene>
    <name evidence="15" type="ORF">Acr_07g0012940</name>
</gene>
<feature type="domain" description="Integrase zinc-binding" evidence="13">
    <location>
        <begin position="609"/>
        <end position="653"/>
    </location>
</feature>
<feature type="compositionally biased region" description="Basic residues" evidence="11">
    <location>
        <begin position="1"/>
        <end position="10"/>
    </location>
</feature>
<dbReference type="Pfam" id="PF17921">
    <property type="entry name" value="Integrase_H2C2"/>
    <property type="match status" value="1"/>
</dbReference>
<keyword evidence="8" id="KW-0808">Transferase</keyword>
<evidence type="ECO:0000256" key="10">
    <source>
        <dbReference type="ARBA" id="ARBA00023172"/>
    </source>
</evidence>
<dbReference type="GO" id="GO:0015074">
    <property type="term" value="P:DNA integration"/>
    <property type="evidence" value="ECO:0007669"/>
    <property type="project" value="UniProtKB-KW"/>
</dbReference>
<dbReference type="InterPro" id="IPR056924">
    <property type="entry name" value="SH3_Tf2-1"/>
</dbReference>
<dbReference type="PANTHER" id="PTHR37984:SF5">
    <property type="entry name" value="PROTEIN NYNRIN-LIKE"/>
    <property type="match status" value="1"/>
</dbReference>
<evidence type="ECO:0000256" key="6">
    <source>
        <dbReference type="ARBA" id="ARBA00022908"/>
    </source>
</evidence>
<keyword evidence="5" id="KW-0460">Magnesium</keyword>
<feature type="region of interest" description="Disordered" evidence="11">
    <location>
        <begin position="1"/>
        <end position="38"/>
    </location>
</feature>
<dbReference type="InterPro" id="IPR012337">
    <property type="entry name" value="RNaseH-like_sf"/>
</dbReference>
<dbReference type="GO" id="GO:0004190">
    <property type="term" value="F:aspartic-type endopeptidase activity"/>
    <property type="evidence" value="ECO:0007669"/>
    <property type="project" value="UniProtKB-KW"/>
</dbReference>
<dbReference type="InterPro" id="IPR043128">
    <property type="entry name" value="Rev_trsase/Diguanyl_cyclase"/>
</dbReference>
<feature type="compositionally biased region" description="Basic and acidic residues" evidence="11">
    <location>
        <begin position="27"/>
        <end position="38"/>
    </location>
</feature>
<keyword evidence="1" id="KW-0645">Protease</keyword>
<dbReference type="Gene3D" id="3.30.70.270">
    <property type="match status" value="1"/>
</dbReference>
<keyword evidence="8" id="KW-0548">Nucleotidyltransferase</keyword>
<evidence type="ECO:0000256" key="11">
    <source>
        <dbReference type="SAM" id="MobiDB-lite"/>
    </source>
</evidence>
<keyword evidence="8" id="KW-0239">DNA-directed DNA polymerase</keyword>
<dbReference type="GO" id="GO:0006508">
    <property type="term" value="P:proteolysis"/>
    <property type="evidence" value="ECO:0007669"/>
    <property type="project" value="UniProtKB-KW"/>
</dbReference>
<evidence type="ECO:0000259" key="14">
    <source>
        <dbReference type="Pfam" id="PF24626"/>
    </source>
</evidence>
<keyword evidence="6" id="KW-0229">DNA integration</keyword>
<dbReference type="EMBL" id="BJWL01000007">
    <property type="protein sequence ID" value="GFY91098.1"/>
    <property type="molecule type" value="Genomic_DNA"/>
</dbReference>
<proteinExistence type="predicted"/>
<reference evidence="15 16" key="1">
    <citation type="submission" date="2019-07" db="EMBL/GenBank/DDBJ databases">
        <title>De Novo Assembly of kiwifruit Actinidia rufa.</title>
        <authorList>
            <person name="Sugita-Konishi S."/>
            <person name="Sato K."/>
            <person name="Mori E."/>
            <person name="Abe Y."/>
            <person name="Kisaki G."/>
            <person name="Hamano K."/>
            <person name="Suezawa K."/>
            <person name="Otani M."/>
            <person name="Fukuda T."/>
            <person name="Manabe T."/>
            <person name="Gomi K."/>
            <person name="Tabuchi M."/>
            <person name="Akimitsu K."/>
            <person name="Kataoka I."/>
        </authorList>
    </citation>
    <scope>NUCLEOTIDE SEQUENCE [LARGE SCALE GENOMIC DNA]</scope>
    <source>
        <strain evidence="16">cv. Fuchu</strain>
    </source>
</reference>
<name>A0A7J0EXG1_9ERIC</name>
<organism evidence="15 16">
    <name type="scientific">Actinidia rufa</name>
    <dbReference type="NCBI Taxonomy" id="165716"/>
    <lineage>
        <taxon>Eukaryota</taxon>
        <taxon>Viridiplantae</taxon>
        <taxon>Streptophyta</taxon>
        <taxon>Embryophyta</taxon>
        <taxon>Tracheophyta</taxon>
        <taxon>Spermatophyta</taxon>
        <taxon>Magnoliopsida</taxon>
        <taxon>eudicotyledons</taxon>
        <taxon>Gunneridae</taxon>
        <taxon>Pentapetalae</taxon>
        <taxon>asterids</taxon>
        <taxon>Ericales</taxon>
        <taxon>Actinidiaceae</taxon>
        <taxon>Actinidia</taxon>
    </lineage>
</organism>
<dbReference type="Pfam" id="PF03732">
    <property type="entry name" value="Retrotrans_gag"/>
    <property type="match status" value="1"/>
</dbReference>
<evidence type="ECO:0000256" key="7">
    <source>
        <dbReference type="ARBA" id="ARBA00022918"/>
    </source>
</evidence>